<dbReference type="GO" id="GO:0004499">
    <property type="term" value="F:N,N-dimethylaniline monooxygenase activity"/>
    <property type="evidence" value="ECO:0007669"/>
    <property type="project" value="InterPro"/>
</dbReference>
<keyword evidence="6" id="KW-0560">Oxidoreductase</keyword>
<dbReference type="Gene3D" id="3.50.50.60">
    <property type="entry name" value="FAD/NAD(P)-binding domain"/>
    <property type="match status" value="2"/>
</dbReference>
<organism evidence="8 9">
    <name type="scientific">Cupriavidus necator</name>
    <name type="common">Alcaligenes eutrophus</name>
    <name type="synonym">Ralstonia eutropha</name>
    <dbReference type="NCBI Taxonomy" id="106590"/>
    <lineage>
        <taxon>Bacteria</taxon>
        <taxon>Pseudomonadati</taxon>
        <taxon>Pseudomonadota</taxon>
        <taxon>Betaproteobacteria</taxon>
        <taxon>Burkholderiales</taxon>
        <taxon>Burkholderiaceae</taxon>
        <taxon>Cupriavidus</taxon>
    </lineage>
</organism>
<evidence type="ECO:0000256" key="3">
    <source>
        <dbReference type="ARBA" id="ARBA00022630"/>
    </source>
</evidence>
<gene>
    <name evidence="8" type="ORF">BJN34_33005</name>
</gene>
<proteinExistence type="inferred from homology"/>
<evidence type="ECO:0000313" key="9">
    <source>
        <dbReference type="Proteomes" id="UP000189627"/>
    </source>
</evidence>
<evidence type="ECO:0000256" key="1">
    <source>
        <dbReference type="ARBA" id="ARBA00001974"/>
    </source>
</evidence>
<evidence type="ECO:0000256" key="4">
    <source>
        <dbReference type="ARBA" id="ARBA00022827"/>
    </source>
</evidence>
<dbReference type="InterPro" id="IPR036188">
    <property type="entry name" value="FAD/NAD-bd_sf"/>
</dbReference>
<dbReference type="InterPro" id="IPR020946">
    <property type="entry name" value="Flavin_mOase-like"/>
</dbReference>
<accession>A0A1U9V1L7</accession>
<dbReference type="Pfam" id="PF00743">
    <property type="entry name" value="FMO-like"/>
    <property type="match status" value="1"/>
</dbReference>
<dbReference type="OrthoDB" id="9766402at2"/>
<dbReference type="GO" id="GO:0050661">
    <property type="term" value="F:NADP binding"/>
    <property type="evidence" value="ECO:0007669"/>
    <property type="project" value="InterPro"/>
</dbReference>
<dbReference type="PANTHER" id="PTHR43098">
    <property type="entry name" value="L-ORNITHINE N(5)-MONOOXYGENASE-RELATED"/>
    <property type="match status" value="1"/>
</dbReference>
<comment type="similarity">
    <text evidence="2">Belongs to the FAD-binding monooxygenase family.</text>
</comment>
<reference evidence="9" key="1">
    <citation type="submission" date="2017-02" db="EMBL/GenBank/DDBJ databases">
        <title>Complete genome sequence of Cupriavidus necator strain NH9, a 3-chlorobenzoate degrader.</title>
        <authorList>
            <person name="Moriuchi R."/>
            <person name="Dohra H."/>
            <person name="Ogawa N."/>
        </authorList>
    </citation>
    <scope>NUCLEOTIDE SEQUENCE [LARGE SCALE GENOMIC DNA]</scope>
    <source>
        <strain evidence="9">NH9</strain>
    </source>
</reference>
<sequence>MEQFDAIVVGAGFSGLYMLHKLREQGMSARVYEAGDNVGGVWYWNRYPGAKCDVESIYYNYTFSDELYQEWTWTTRYPDQPSILRYLNHVADRFDLRRDIQFTTRVTAAHYDEKAREWHVKTDDGKTVAARYFISGVGCLSAANRPDIKGLDSFRGEVFHTGTWPHRPVDFTGKRVGVIGTGSSGIQAIPVIAAQAEQLYVFQRTPQYSTPAADRPYDAEHMREVKENLGEIRTRIRDSWSGVPRSPIAMDRSALAEPPVQRRQTYEAAWQHGGWIHSSYNDLITDAQANETVAQFVRDKIRSIVKDPQVADKLTPDYLFGTKRPVIDTNYFHTYNRDNVTLVDIRQDPITGITPDGVRTAGTDYALDALVLATGYDAITGPLFGIDIRGRDGMSLQDKWAGGKEIHTYLGLANAGFPNFFTITGPQSPSVLSNMVCSIEQHVEWIADCLRHLREEGLDTIEATVTAEQTWSKHCAEVAHTTLFPRGESWYTGANIPGKTMPFPIYVAGVNVYRGICDKVAANGYEGFALTRSGTAR</sequence>
<dbReference type="GO" id="GO:0050660">
    <property type="term" value="F:flavin adenine dinucleotide binding"/>
    <property type="evidence" value="ECO:0007669"/>
    <property type="project" value="InterPro"/>
</dbReference>
<protein>
    <submittedName>
        <fullName evidence="8">NAD(P)/FAD-dependent oxidoreductase</fullName>
    </submittedName>
</protein>
<name>A0A1U9V1L7_CUPNE</name>
<dbReference type="InterPro" id="IPR050775">
    <property type="entry name" value="FAD-binding_Monooxygenases"/>
</dbReference>
<evidence type="ECO:0000256" key="6">
    <source>
        <dbReference type="ARBA" id="ARBA00023002"/>
    </source>
</evidence>
<keyword evidence="5" id="KW-0521">NADP</keyword>
<dbReference type="EMBL" id="CP017758">
    <property type="protein sequence ID" value="AQV98699.1"/>
    <property type="molecule type" value="Genomic_DNA"/>
</dbReference>
<dbReference type="AlphaFoldDB" id="A0A1U9V1L7"/>
<evidence type="ECO:0000256" key="2">
    <source>
        <dbReference type="ARBA" id="ARBA00010139"/>
    </source>
</evidence>
<dbReference type="KEGG" id="cuh:BJN34_33005"/>
<evidence type="ECO:0000313" key="8">
    <source>
        <dbReference type="EMBL" id="AQV98699.1"/>
    </source>
</evidence>
<evidence type="ECO:0000256" key="5">
    <source>
        <dbReference type="ARBA" id="ARBA00022857"/>
    </source>
</evidence>
<dbReference type="SUPFAM" id="SSF51905">
    <property type="entry name" value="FAD/NAD(P)-binding domain"/>
    <property type="match status" value="2"/>
</dbReference>
<keyword evidence="7" id="KW-0503">Monooxygenase</keyword>
<dbReference type="Proteomes" id="UP000189627">
    <property type="component" value="Chromosome 2"/>
</dbReference>
<keyword evidence="3" id="KW-0285">Flavoprotein</keyword>
<evidence type="ECO:0000256" key="7">
    <source>
        <dbReference type="ARBA" id="ARBA00023033"/>
    </source>
</evidence>
<keyword evidence="4" id="KW-0274">FAD</keyword>
<comment type="cofactor">
    <cofactor evidence="1">
        <name>FAD</name>
        <dbReference type="ChEBI" id="CHEBI:57692"/>
    </cofactor>
</comment>
<dbReference type="PANTHER" id="PTHR43098:SF3">
    <property type="entry name" value="L-ORNITHINE N(5)-MONOOXYGENASE-RELATED"/>
    <property type="match status" value="1"/>
</dbReference>
<dbReference type="RefSeq" id="WP_078200943.1">
    <property type="nucleotide sequence ID" value="NZ_CP017758.1"/>
</dbReference>